<feature type="domain" description="Integral membrane bound transporter" evidence="6">
    <location>
        <begin position="36"/>
        <end position="157"/>
    </location>
</feature>
<comment type="subcellular location">
    <subcellularLocation>
        <location evidence="1">Membrane</location>
        <topology evidence="1">Multi-pass membrane protein</topology>
    </subcellularLocation>
</comment>
<dbReference type="Pfam" id="PF13515">
    <property type="entry name" value="FUSC_2"/>
    <property type="match status" value="1"/>
</dbReference>
<evidence type="ECO:0000256" key="1">
    <source>
        <dbReference type="ARBA" id="ARBA00004141"/>
    </source>
</evidence>
<keyword evidence="3 5" id="KW-1133">Transmembrane helix</keyword>
<evidence type="ECO:0000256" key="5">
    <source>
        <dbReference type="SAM" id="Phobius"/>
    </source>
</evidence>
<sequence>MVHRASLARLDLPERLRRAWSTLPAVVQIVVAATIAYAICHFVLGHANPLFGVTITISSLGLTRDARPRRVAVNAAGVLVGIVLTELLLLVVGKGVWQVGVVILVTLVVARFLTREAAFAIAAATQGVIVMLLPDPAGGPFVRSLDGLVGGAVALVITALVPRDPLGLARADARRLFAELEATFELLVLALRHDDVKRADAALGRLRGTQPLLDDWAATLDSAVSISRVSPFLRGRLPSLQQQARIHRYLDLAVRNLRVVTRRIDTTIGDGRRRPEVADLLGSTGRAVGALAESIDDVEKRPLARDALSAVARRLDPAVVMPGAVVGETILVLMLRPLVIDLLMATGLEHAEARDRLPSV</sequence>
<dbReference type="InterPro" id="IPR049453">
    <property type="entry name" value="Memb_transporter_dom"/>
</dbReference>
<feature type="transmembrane region" description="Helical" evidence="5">
    <location>
        <begin position="45"/>
        <end position="62"/>
    </location>
</feature>
<keyword evidence="8" id="KW-1185">Reference proteome</keyword>
<keyword evidence="4 5" id="KW-0472">Membrane</keyword>
<reference evidence="8" key="1">
    <citation type="journal article" date="2019" name="Int. J. Syst. Evol. Microbiol.">
        <title>The Global Catalogue of Microorganisms (GCM) 10K type strain sequencing project: providing services to taxonomists for standard genome sequencing and annotation.</title>
        <authorList>
            <consortium name="The Broad Institute Genomics Platform"/>
            <consortium name="The Broad Institute Genome Sequencing Center for Infectious Disease"/>
            <person name="Wu L."/>
            <person name="Ma J."/>
        </authorList>
    </citation>
    <scope>NUCLEOTIDE SEQUENCE [LARGE SCALE GENOMIC DNA]</scope>
    <source>
        <strain evidence="8">JCM 18956</strain>
    </source>
</reference>
<protein>
    <recommendedName>
        <fullName evidence="6">Integral membrane bound transporter domain-containing protein</fullName>
    </recommendedName>
</protein>
<name>A0ABP8VVE6_9MICO</name>
<accession>A0ABP8VVE6</accession>
<evidence type="ECO:0000256" key="2">
    <source>
        <dbReference type="ARBA" id="ARBA00022692"/>
    </source>
</evidence>
<evidence type="ECO:0000256" key="4">
    <source>
        <dbReference type="ARBA" id="ARBA00023136"/>
    </source>
</evidence>
<feature type="transmembrane region" description="Helical" evidence="5">
    <location>
        <begin position="20"/>
        <end position="39"/>
    </location>
</feature>
<evidence type="ECO:0000259" key="6">
    <source>
        <dbReference type="Pfam" id="PF13515"/>
    </source>
</evidence>
<feature type="transmembrane region" description="Helical" evidence="5">
    <location>
        <begin position="71"/>
        <end position="90"/>
    </location>
</feature>
<feature type="transmembrane region" description="Helical" evidence="5">
    <location>
        <begin position="96"/>
        <end position="113"/>
    </location>
</feature>
<evidence type="ECO:0000313" key="7">
    <source>
        <dbReference type="EMBL" id="GAA4673181.1"/>
    </source>
</evidence>
<dbReference type="Proteomes" id="UP001501295">
    <property type="component" value="Unassembled WGS sequence"/>
</dbReference>
<evidence type="ECO:0000256" key="3">
    <source>
        <dbReference type="ARBA" id="ARBA00022989"/>
    </source>
</evidence>
<evidence type="ECO:0000313" key="8">
    <source>
        <dbReference type="Proteomes" id="UP001501295"/>
    </source>
</evidence>
<comment type="caution">
    <text evidence="7">The sequence shown here is derived from an EMBL/GenBank/DDBJ whole genome shotgun (WGS) entry which is preliminary data.</text>
</comment>
<proteinExistence type="predicted"/>
<organism evidence="7 8">
    <name type="scientific">Frondihabitans cladoniiphilus</name>
    <dbReference type="NCBI Taxonomy" id="715785"/>
    <lineage>
        <taxon>Bacteria</taxon>
        <taxon>Bacillati</taxon>
        <taxon>Actinomycetota</taxon>
        <taxon>Actinomycetes</taxon>
        <taxon>Micrococcales</taxon>
        <taxon>Microbacteriaceae</taxon>
        <taxon>Frondihabitans</taxon>
    </lineage>
</organism>
<dbReference type="EMBL" id="BAABLM010000003">
    <property type="protein sequence ID" value="GAA4673181.1"/>
    <property type="molecule type" value="Genomic_DNA"/>
</dbReference>
<keyword evidence="2 5" id="KW-0812">Transmembrane</keyword>
<gene>
    <name evidence="7" type="ORF">GCM10025780_16730</name>
</gene>